<feature type="compositionally biased region" description="Low complexity" evidence="1">
    <location>
        <begin position="504"/>
        <end position="522"/>
    </location>
</feature>
<feature type="compositionally biased region" description="Low complexity" evidence="1">
    <location>
        <begin position="478"/>
        <end position="489"/>
    </location>
</feature>
<gene>
    <name evidence="3" type="ORF">QYM36_004708</name>
</gene>
<evidence type="ECO:0000313" key="4">
    <source>
        <dbReference type="Proteomes" id="UP001187531"/>
    </source>
</evidence>
<feature type="compositionally biased region" description="Polar residues" evidence="1">
    <location>
        <begin position="235"/>
        <end position="247"/>
    </location>
</feature>
<sequence>MGLKVIFLLSIYIFSTLAISIVKRADVQTSTSTERVDIHRTITPSPGNPITGEEHYHSESSKLSVTASPKIKRYAFKKRRADVQTSTSTERFDEWWRSKRFDEQKSSSTEKNIIYRGISPSPGGPGVKKTYNTLPPQQKKKRSASKSKREALKNKRSNFQTSTSTEKVDIHREITPSPENPVSGEVNYHFESKKIEGTSAPKIKRYLNNEESHGVDMLGLLQHSKTARFIRSPQDDQSTNQNEVDGNSNKDEGRRLDEDRQRVEDEKKKIKDERKKVEDEKRELEKQKEKLHEEEDRNKKERDDIEQKKKELEERKKFDDGQEGKTDSGESRKYEDEYDQDGDKKPVKKKGDKGKKGDGKGEDTQEENDGEPEGDGGKGKGGKKPTKKKEEKDEGEDQENEKGEEPEEEEKEEDDDGKKKPKGSKQKPGRKKDSKDKGYYRAQRPNLEEDDDECDYFIYIIQPEPARPKPRPNTTPMQQQRPSQRPQWWNSFRPQQIDYEQENQKPSQTPSQPSRPSFSQPQMNGWNQESTPMGQQGYPFSWNQWAGQRRPGQSSSWSQPNRRPSQSLGSYGFPYGYSGLA</sequence>
<feature type="compositionally biased region" description="Basic residues" evidence="1">
    <location>
        <begin position="419"/>
        <end position="430"/>
    </location>
</feature>
<feature type="region of interest" description="Disordered" evidence="1">
    <location>
        <begin position="106"/>
        <end position="185"/>
    </location>
</feature>
<feature type="compositionally biased region" description="Basic and acidic residues" evidence="1">
    <location>
        <begin position="354"/>
        <end position="363"/>
    </location>
</feature>
<feature type="compositionally biased region" description="Acidic residues" evidence="1">
    <location>
        <begin position="364"/>
        <end position="374"/>
    </location>
</feature>
<comment type="caution">
    <text evidence="3">The sequence shown here is derived from an EMBL/GenBank/DDBJ whole genome shotgun (WGS) entry which is preliminary data.</text>
</comment>
<keyword evidence="2" id="KW-0732">Signal</keyword>
<evidence type="ECO:0000256" key="2">
    <source>
        <dbReference type="SAM" id="SignalP"/>
    </source>
</evidence>
<feature type="compositionally biased region" description="Acidic residues" evidence="1">
    <location>
        <begin position="393"/>
        <end position="415"/>
    </location>
</feature>
<dbReference type="AlphaFoldDB" id="A0AA88LGN1"/>
<dbReference type="EMBL" id="JAVRJZ010000007">
    <property type="protein sequence ID" value="KAK2720915.1"/>
    <property type="molecule type" value="Genomic_DNA"/>
</dbReference>
<feature type="region of interest" description="Disordered" evidence="1">
    <location>
        <begin position="40"/>
        <end position="63"/>
    </location>
</feature>
<reference evidence="3" key="1">
    <citation type="submission" date="2023-07" db="EMBL/GenBank/DDBJ databases">
        <title>Chromosome-level genome assembly of Artemia franciscana.</title>
        <authorList>
            <person name="Jo E."/>
        </authorList>
    </citation>
    <scope>NUCLEOTIDE SEQUENCE</scope>
    <source>
        <tissue evidence="3">Whole body</tissue>
    </source>
</reference>
<feature type="signal peptide" evidence="2">
    <location>
        <begin position="1"/>
        <end position="18"/>
    </location>
</feature>
<feature type="compositionally biased region" description="Basic and acidic residues" evidence="1">
    <location>
        <begin position="248"/>
        <end position="345"/>
    </location>
</feature>
<dbReference type="Proteomes" id="UP001187531">
    <property type="component" value="Unassembled WGS sequence"/>
</dbReference>
<protein>
    <submittedName>
        <fullName evidence="3">Uncharacterized protein</fullName>
    </submittedName>
</protein>
<feature type="compositionally biased region" description="Polar residues" evidence="1">
    <location>
        <begin position="541"/>
        <end position="569"/>
    </location>
</feature>
<accession>A0AA88LGN1</accession>
<evidence type="ECO:0000256" key="1">
    <source>
        <dbReference type="SAM" id="MobiDB-lite"/>
    </source>
</evidence>
<feature type="chain" id="PRO_5041725482" evidence="2">
    <location>
        <begin position="19"/>
        <end position="581"/>
    </location>
</feature>
<evidence type="ECO:0000313" key="3">
    <source>
        <dbReference type="EMBL" id="KAK2720915.1"/>
    </source>
</evidence>
<organism evidence="3 4">
    <name type="scientific">Artemia franciscana</name>
    <name type="common">Brine shrimp</name>
    <name type="synonym">Artemia sanfranciscana</name>
    <dbReference type="NCBI Taxonomy" id="6661"/>
    <lineage>
        <taxon>Eukaryota</taxon>
        <taxon>Metazoa</taxon>
        <taxon>Ecdysozoa</taxon>
        <taxon>Arthropoda</taxon>
        <taxon>Crustacea</taxon>
        <taxon>Branchiopoda</taxon>
        <taxon>Anostraca</taxon>
        <taxon>Artemiidae</taxon>
        <taxon>Artemia</taxon>
    </lineage>
</organism>
<keyword evidence="4" id="KW-1185">Reference proteome</keyword>
<proteinExistence type="predicted"/>
<feature type="region of interest" description="Disordered" evidence="1">
    <location>
        <begin position="227"/>
        <end position="581"/>
    </location>
</feature>
<name>A0AA88LGN1_ARTSF</name>
<feature type="compositionally biased region" description="Polar residues" evidence="1">
    <location>
        <begin position="523"/>
        <end position="534"/>
    </location>
</feature>